<feature type="region of interest" description="Disordered" evidence="1">
    <location>
        <begin position="1"/>
        <end position="109"/>
    </location>
</feature>
<dbReference type="Bgee" id="ENSGACG00000002423">
    <property type="expression patterns" value="Expressed in pharyngeal gill and 6 other cell types or tissues"/>
</dbReference>
<evidence type="ECO:0000313" key="2">
    <source>
        <dbReference type="Ensembl" id="ENSGACP00000003160.1"/>
    </source>
</evidence>
<evidence type="ECO:0000256" key="1">
    <source>
        <dbReference type="SAM" id="MobiDB-lite"/>
    </source>
</evidence>
<dbReference type="InParanoid" id="G3NCW0"/>
<organism evidence="2">
    <name type="scientific">Gasterosteus aculeatus</name>
    <name type="common">Three-spined stickleback</name>
    <dbReference type="NCBI Taxonomy" id="69293"/>
    <lineage>
        <taxon>Eukaryota</taxon>
        <taxon>Metazoa</taxon>
        <taxon>Chordata</taxon>
        <taxon>Craniata</taxon>
        <taxon>Vertebrata</taxon>
        <taxon>Euteleostomi</taxon>
        <taxon>Actinopterygii</taxon>
        <taxon>Neopterygii</taxon>
        <taxon>Teleostei</taxon>
        <taxon>Neoteleostei</taxon>
        <taxon>Acanthomorphata</taxon>
        <taxon>Eupercaria</taxon>
        <taxon>Perciformes</taxon>
        <taxon>Cottioidei</taxon>
        <taxon>Gasterosteales</taxon>
        <taxon>Gasterosteidae</taxon>
        <taxon>Gasterosteus</taxon>
    </lineage>
</organism>
<sequence length="109" mass="11830">MQRQRLYHQEQRWKQRGRGDAETWRGPANSRDTCLHASRHTTIGQPEASSQLDGRGAAESRAGREPPACARYQKGSGEKTGQPRGGGTHTRGHSGSASDGGARTRSCCK</sequence>
<name>G3NCW0_GASAC</name>
<dbReference type="Ensembl" id="ENSGACT00000003171.1">
    <property type="protein sequence ID" value="ENSGACP00000003160.1"/>
    <property type="gene ID" value="ENSGACG00000002423.1"/>
</dbReference>
<reference evidence="2" key="1">
    <citation type="submission" date="2006-01" db="EMBL/GenBank/DDBJ databases">
        <authorList>
            <person name="Lindblad-Toh K."/>
            <person name="Mauceli E."/>
            <person name="Grabherr M."/>
            <person name="Chang J.L."/>
            <person name="Lander E.S."/>
        </authorList>
    </citation>
    <scope>NUCLEOTIDE SEQUENCE [LARGE SCALE GENOMIC DNA]</scope>
</reference>
<reference evidence="2" key="2">
    <citation type="submission" date="2024-04" db="UniProtKB">
        <authorList>
            <consortium name="Ensembl"/>
        </authorList>
    </citation>
    <scope>IDENTIFICATION</scope>
</reference>
<accession>G3NCW0</accession>
<dbReference type="AlphaFoldDB" id="G3NCW0"/>
<protein>
    <submittedName>
        <fullName evidence="2">Uncharacterized protein</fullName>
    </submittedName>
</protein>
<feature type="compositionally biased region" description="Basic and acidic residues" evidence="1">
    <location>
        <begin position="7"/>
        <end position="23"/>
    </location>
</feature>
<feature type="compositionally biased region" description="Polar residues" evidence="1">
    <location>
        <begin position="40"/>
        <end position="52"/>
    </location>
</feature>
<proteinExistence type="predicted"/>